<evidence type="ECO:0000256" key="1">
    <source>
        <dbReference type="ARBA" id="ARBA00022737"/>
    </source>
</evidence>
<accession>A0A4U8YJ96</accession>
<name>A0A4U8YJ96_9BACT</name>
<dbReference type="AlphaFoldDB" id="A0A4U8YJ96"/>
<protein>
    <submittedName>
        <fullName evidence="4">Tetratricopeptide repeat</fullName>
    </submittedName>
</protein>
<proteinExistence type="predicted"/>
<dbReference type="PANTHER" id="PTHR45586">
    <property type="entry name" value="TPR REPEAT-CONTAINING PROTEIN PA4667"/>
    <property type="match status" value="1"/>
</dbReference>
<dbReference type="Proteomes" id="UP000507962">
    <property type="component" value="Unassembled WGS sequence"/>
</dbReference>
<dbReference type="InterPro" id="IPR019734">
    <property type="entry name" value="TPR_rpt"/>
</dbReference>
<evidence type="ECO:0000256" key="3">
    <source>
        <dbReference type="PROSITE-ProRule" id="PRU00339"/>
    </source>
</evidence>
<feature type="repeat" description="TPR" evidence="3">
    <location>
        <begin position="98"/>
        <end position="131"/>
    </location>
</feature>
<dbReference type="EMBL" id="CAADHO010000002">
    <property type="protein sequence ID" value="VFQ43805.1"/>
    <property type="molecule type" value="Genomic_DNA"/>
</dbReference>
<dbReference type="InterPro" id="IPR011990">
    <property type="entry name" value="TPR-like_helical_dom_sf"/>
</dbReference>
<organism evidence="4 5">
    <name type="scientific">Desulfoluna butyratoxydans</name>
    <dbReference type="NCBI Taxonomy" id="231438"/>
    <lineage>
        <taxon>Bacteria</taxon>
        <taxon>Pseudomonadati</taxon>
        <taxon>Thermodesulfobacteriota</taxon>
        <taxon>Desulfobacteria</taxon>
        <taxon>Desulfobacterales</taxon>
        <taxon>Desulfolunaceae</taxon>
        <taxon>Desulfoluna</taxon>
    </lineage>
</organism>
<evidence type="ECO:0000256" key="2">
    <source>
        <dbReference type="ARBA" id="ARBA00022803"/>
    </source>
</evidence>
<dbReference type="SUPFAM" id="SSF48452">
    <property type="entry name" value="TPR-like"/>
    <property type="match status" value="1"/>
</dbReference>
<dbReference type="Pfam" id="PF13432">
    <property type="entry name" value="TPR_16"/>
    <property type="match status" value="2"/>
</dbReference>
<evidence type="ECO:0000313" key="5">
    <source>
        <dbReference type="Proteomes" id="UP000507962"/>
    </source>
</evidence>
<keyword evidence="5" id="KW-1185">Reference proteome</keyword>
<dbReference type="RefSeq" id="WP_180138245.1">
    <property type="nucleotide sequence ID" value="NZ_CAADHO010000002.1"/>
</dbReference>
<evidence type="ECO:0000313" key="4">
    <source>
        <dbReference type="EMBL" id="VFQ43805.1"/>
    </source>
</evidence>
<dbReference type="SMART" id="SM00028">
    <property type="entry name" value="TPR"/>
    <property type="match status" value="4"/>
</dbReference>
<reference evidence="4 5" key="1">
    <citation type="submission" date="2019-03" db="EMBL/GenBank/DDBJ databases">
        <authorList>
            <person name="Nijsse B."/>
        </authorList>
    </citation>
    <scope>NUCLEOTIDE SEQUENCE [LARGE SCALE GENOMIC DNA]</scope>
    <source>
        <strain evidence="4">Desulfoluna butyratoxydans MSL71</strain>
    </source>
</reference>
<gene>
    <name evidence="4" type="ORF">MSL71_14460</name>
</gene>
<dbReference type="Gene3D" id="1.25.40.10">
    <property type="entry name" value="Tetratricopeptide repeat domain"/>
    <property type="match status" value="2"/>
</dbReference>
<dbReference type="InterPro" id="IPR051012">
    <property type="entry name" value="CellSynth/LPSAsmb/PSIAsmb"/>
</dbReference>
<dbReference type="PANTHER" id="PTHR45586:SF1">
    <property type="entry name" value="LIPOPOLYSACCHARIDE ASSEMBLY PROTEIN B"/>
    <property type="match status" value="1"/>
</dbReference>
<dbReference type="Pfam" id="PF13181">
    <property type="entry name" value="TPR_8"/>
    <property type="match status" value="1"/>
</dbReference>
<keyword evidence="1" id="KW-0677">Repeat</keyword>
<dbReference type="PROSITE" id="PS50005">
    <property type="entry name" value="TPR"/>
    <property type="match status" value="1"/>
</dbReference>
<sequence length="177" mass="20218">MMISRRNRRWGCIWLAALLIAGWSSALYAGPLFNEGRTLYGKEQYKEASKVLKQSLEAEAESNESATLLLSDCYLRLKKRWKAVSVLKKGAERHPESWEIHYRLGNLQEETGDYFGALSAFYQASQLKPDDLPTTFRLGMAYDETAQMEKALEVYRKLHRAGSPLAPKLLRIIQGMD</sequence>
<keyword evidence="2 3" id="KW-0802">TPR repeat</keyword>